<feature type="compositionally biased region" description="Polar residues" evidence="1">
    <location>
        <begin position="44"/>
        <end position="61"/>
    </location>
</feature>
<feature type="compositionally biased region" description="Basic and acidic residues" evidence="1">
    <location>
        <begin position="153"/>
        <end position="164"/>
    </location>
</feature>
<feature type="region of interest" description="Disordered" evidence="1">
    <location>
        <begin position="618"/>
        <end position="642"/>
    </location>
</feature>
<proteinExistence type="predicted"/>
<evidence type="ECO:0000313" key="2">
    <source>
        <dbReference type="EMBL" id="KAH1175468.1"/>
    </source>
</evidence>
<name>A0A9D4AYQ9_9SAUR</name>
<evidence type="ECO:0000256" key="1">
    <source>
        <dbReference type="SAM" id="MobiDB-lite"/>
    </source>
</evidence>
<protein>
    <submittedName>
        <fullName evidence="2">Uncharacterized protein</fullName>
    </submittedName>
</protein>
<sequence>MGNKLSKKKRFCVTCGKVMDQKAKEGAAATTQPHPIARAFCDASTWTGESHSPIENTQETLHNTREARPAAETGQDTGEGDPLPQVMLDRESAAQTTEENLGAQPSLWSVQETEGQMTRQATQALQDMGDTHPDAKMPQETEAKSSSQITWAKEPEAQTMHEQEAQSVGECTEDTSHPAYETRPEAQVTQEMCKAQPTTVQTMQEILEGHAETKPAPQHVQEAETPMIEQNQEARPAAVATSVVGALPALQAYQETEAQPFIGIPHDGDCAARTKATQEIADPLPAAEVTEEAEPAFETVQEMITQIVGEIQAAQSKIEAQPAAETEGQLTAPATQGAAQHIPETQPALQMVQGIAAHHTGMTDIRLLLNQFTTQTTEEADAYLPTQTVQETQCSSAQAEPALKICQESEAQMTVLVTRGTGVAQPITEIPAENTRETVAKSDAAAIDQETKMQHQGRKVTALCHRLQEATTQRTGECPAVAHDMEEMGEADSVLQTVQETKMQHFTHIEHEIKTQPTAWATDEMEAQPSLQLSLEAHAASQESEAPPAVWTLQETPQAIAECTLHQLTVQDTGVISAVPRAFQEDTMEAVTLPSEETQPTLRAAQETETFCVAETPELKAKQTQQSHPDSQPPSALGGNEAGEQDLAIPEDAQPAEREATVVAKPESQQLMEQLAPEQQEELMLAPAATSSEASEAPQPGNENSPPLEAPVHEAAESRRPGPCYPDPKMGGKLGKKKGFTEADDKSEDQKIEGAATELEDTAKENGEPTAVTSELKVVKKDEGLHLPVEDPTGKGDSVVSQGDITKDEPVVSMGAKAELPEGHDAAGSEAHKASEPVSEVEASQPLMPTTKEDAEKASARASGN</sequence>
<keyword evidence="3" id="KW-1185">Reference proteome</keyword>
<dbReference type="EMBL" id="JAHDVG010000477">
    <property type="protein sequence ID" value="KAH1175468.1"/>
    <property type="molecule type" value="Genomic_DNA"/>
</dbReference>
<feature type="region of interest" description="Disordered" evidence="1">
    <location>
        <begin position="820"/>
        <end position="865"/>
    </location>
</feature>
<feature type="compositionally biased region" description="Basic and acidic residues" evidence="1">
    <location>
        <begin position="820"/>
        <end position="835"/>
    </location>
</feature>
<comment type="caution">
    <text evidence="2">The sequence shown here is derived from an EMBL/GenBank/DDBJ whole genome shotgun (WGS) entry which is preliminary data.</text>
</comment>
<feature type="compositionally biased region" description="Polar residues" evidence="1">
    <location>
        <begin position="622"/>
        <end position="634"/>
    </location>
</feature>
<dbReference type="Pfam" id="PF05466">
    <property type="entry name" value="BASP1"/>
    <property type="match status" value="1"/>
</dbReference>
<feature type="compositionally biased region" description="Basic and acidic residues" evidence="1">
    <location>
        <begin position="711"/>
        <end position="720"/>
    </location>
</feature>
<organism evidence="2 3">
    <name type="scientific">Mauremys mutica</name>
    <name type="common">yellowpond turtle</name>
    <dbReference type="NCBI Taxonomy" id="74926"/>
    <lineage>
        <taxon>Eukaryota</taxon>
        <taxon>Metazoa</taxon>
        <taxon>Chordata</taxon>
        <taxon>Craniata</taxon>
        <taxon>Vertebrata</taxon>
        <taxon>Euteleostomi</taxon>
        <taxon>Archelosauria</taxon>
        <taxon>Testudinata</taxon>
        <taxon>Testudines</taxon>
        <taxon>Cryptodira</taxon>
        <taxon>Durocryptodira</taxon>
        <taxon>Testudinoidea</taxon>
        <taxon>Geoemydidae</taxon>
        <taxon>Geoemydinae</taxon>
        <taxon>Mauremys</taxon>
    </lineage>
</organism>
<feature type="region of interest" description="Disordered" evidence="1">
    <location>
        <begin position="680"/>
        <end position="805"/>
    </location>
</feature>
<feature type="region of interest" description="Disordered" evidence="1">
    <location>
        <begin position="44"/>
        <end position="177"/>
    </location>
</feature>
<feature type="compositionally biased region" description="Basic and acidic residues" evidence="1">
    <location>
        <begin position="739"/>
        <end position="752"/>
    </location>
</feature>
<dbReference type="Proteomes" id="UP000827986">
    <property type="component" value="Unassembled WGS sequence"/>
</dbReference>
<feature type="compositionally biased region" description="Polar residues" evidence="1">
    <location>
        <begin position="106"/>
        <end position="125"/>
    </location>
</feature>
<feature type="compositionally biased region" description="Low complexity" evidence="1">
    <location>
        <begin position="686"/>
        <end position="698"/>
    </location>
</feature>
<accession>A0A9D4AYQ9</accession>
<dbReference type="AlphaFoldDB" id="A0A9D4AYQ9"/>
<dbReference type="InterPro" id="IPR008408">
    <property type="entry name" value="BASP1"/>
</dbReference>
<feature type="compositionally biased region" description="Basic and acidic residues" evidence="1">
    <location>
        <begin position="129"/>
        <end position="143"/>
    </location>
</feature>
<gene>
    <name evidence="2" type="ORF">KIL84_008342</name>
</gene>
<evidence type="ECO:0000313" key="3">
    <source>
        <dbReference type="Proteomes" id="UP000827986"/>
    </source>
</evidence>
<feature type="compositionally biased region" description="Basic and acidic residues" evidence="1">
    <location>
        <begin position="777"/>
        <end position="794"/>
    </location>
</feature>
<reference evidence="2" key="1">
    <citation type="submission" date="2021-09" db="EMBL/GenBank/DDBJ databases">
        <title>The genome of Mauremys mutica provides insights into the evolution of semi-aquatic lifestyle.</title>
        <authorList>
            <person name="Gong S."/>
            <person name="Gao Y."/>
        </authorList>
    </citation>
    <scope>NUCLEOTIDE SEQUENCE</scope>
    <source>
        <strain evidence="2">MM-2020</strain>
        <tissue evidence="2">Muscle</tissue>
    </source>
</reference>